<evidence type="ECO:0000256" key="1">
    <source>
        <dbReference type="ARBA" id="ARBA00001974"/>
    </source>
</evidence>
<dbReference type="InterPro" id="IPR052161">
    <property type="entry name" value="Mycobact_Acyl-CoA_DH"/>
</dbReference>
<dbReference type="EMBL" id="RJKE01000001">
    <property type="protein sequence ID" value="ROO85187.1"/>
    <property type="molecule type" value="Genomic_DNA"/>
</dbReference>
<evidence type="ECO:0000256" key="3">
    <source>
        <dbReference type="ARBA" id="ARBA00022630"/>
    </source>
</evidence>
<feature type="domain" description="Acyl-CoA oxidase/dehydrogenase middle" evidence="8">
    <location>
        <begin position="122"/>
        <end position="210"/>
    </location>
</feature>
<dbReference type="GO" id="GO:0050660">
    <property type="term" value="F:flavin adenine dinucleotide binding"/>
    <property type="evidence" value="ECO:0007669"/>
    <property type="project" value="InterPro"/>
</dbReference>
<dbReference type="InterPro" id="IPR009075">
    <property type="entry name" value="AcylCo_DH/oxidase_C"/>
</dbReference>
<dbReference type="SUPFAM" id="SSF47203">
    <property type="entry name" value="Acyl-CoA dehydrogenase C-terminal domain-like"/>
    <property type="match status" value="1"/>
</dbReference>
<reference evidence="10 11" key="1">
    <citation type="submission" date="2018-11" db="EMBL/GenBank/DDBJ databases">
        <title>Sequencing the genomes of 1000 actinobacteria strains.</title>
        <authorList>
            <person name="Klenk H.-P."/>
        </authorList>
    </citation>
    <scope>NUCLEOTIDE SEQUENCE [LARGE SCALE GENOMIC DNA]</scope>
    <source>
        <strain evidence="10 11">DSM 44254</strain>
    </source>
</reference>
<sequence>MDFRLGEKSEQLRAEVREFLDEVFTAEMRARCRASGVQHDPEFSAAVRERGWLALGWPKELGGQGRDPLEVLAYTEETRRQDAPIYGLSTTMMVAYVISLMGTEEQKAAFLPKAFAAEIVIALGFTEPENGSDAAAAATKAVRDDDGWRITGSKMFTTNASVADYVFLLARTDPDAPKHRGLTTFLVPVHQPGVEVRAVGTLSGERTNITYYEDVFVGDELRIGEVDGGWRVMTTGLAAEHTASFSGEQDRLLAALVRWAEATTDADGRLKSADPAVRERVGRSRTELEVSKLLLRRSAVLRARRDPSLVGKGSMSKLFSTERLERQARETLELIGPDGLRSTGDPTAVEDGAFEHMVRHAKGTTIYAGTSEIQRNIIAQHTLGLPRSS</sequence>
<dbReference type="RefSeq" id="WP_123664719.1">
    <property type="nucleotide sequence ID" value="NZ_RJKE01000001.1"/>
</dbReference>
<evidence type="ECO:0000256" key="6">
    <source>
        <dbReference type="RuleBase" id="RU362125"/>
    </source>
</evidence>
<evidence type="ECO:0000313" key="11">
    <source>
        <dbReference type="Proteomes" id="UP000272400"/>
    </source>
</evidence>
<comment type="similarity">
    <text evidence="2 6">Belongs to the acyl-CoA dehydrogenase family.</text>
</comment>
<dbReference type="InterPro" id="IPR009100">
    <property type="entry name" value="AcylCoA_DH/oxidase_NM_dom_sf"/>
</dbReference>
<dbReference type="InterPro" id="IPR037069">
    <property type="entry name" value="AcylCoA_DH/ox_N_sf"/>
</dbReference>
<dbReference type="InterPro" id="IPR013786">
    <property type="entry name" value="AcylCoA_DH/ox_N"/>
</dbReference>
<evidence type="ECO:0000259" key="7">
    <source>
        <dbReference type="Pfam" id="PF00441"/>
    </source>
</evidence>
<gene>
    <name evidence="10" type="ORF">EDD29_2727</name>
</gene>
<dbReference type="InterPro" id="IPR046373">
    <property type="entry name" value="Acyl-CoA_Oxase/DH_mid-dom_sf"/>
</dbReference>
<dbReference type="AlphaFoldDB" id="A0A3N1CV80"/>
<evidence type="ECO:0000313" key="10">
    <source>
        <dbReference type="EMBL" id="ROO85187.1"/>
    </source>
</evidence>
<dbReference type="GO" id="GO:0016627">
    <property type="term" value="F:oxidoreductase activity, acting on the CH-CH group of donors"/>
    <property type="evidence" value="ECO:0007669"/>
    <property type="project" value="InterPro"/>
</dbReference>
<evidence type="ECO:0000259" key="8">
    <source>
        <dbReference type="Pfam" id="PF02770"/>
    </source>
</evidence>
<dbReference type="InterPro" id="IPR036250">
    <property type="entry name" value="AcylCo_DH-like_C"/>
</dbReference>
<feature type="domain" description="Acyl-CoA dehydrogenase/oxidase N-terminal" evidence="9">
    <location>
        <begin position="7"/>
        <end position="116"/>
    </location>
</feature>
<evidence type="ECO:0000256" key="5">
    <source>
        <dbReference type="ARBA" id="ARBA00023002"/>
    </source>
</evidence>
<dbReference type="Pfam" id="PF00441">
    <property type="entry name" value="Acyl-CoA_dh_1"/>
    <property type="match status" value="1"/>
</dbReference>
<evidence type="ECO:0000256" key="4">
    <source>
        <dbReference type="ARBA" id="ARBA00022827"/>
    </source>
</evidence>
<dbReference type="Proteomes" id="UP000272400">
    <property type="component" value="Unassembled WGS sequence"/>
</dbReference>
<dbReference type="Gene3D" id="1.10.540.10">
    <property type="entry name" value="Acyl-CoA dehydrogenase/oxidase, N-terminal domain"/>
    <property type="match status" value="1"/>
</dbReference>
<dbReference type="SUPFAM" id="SSF56645">
    <property type="entry name" value="Acyl-CoA dehydrogenase NM domain-like"/>
    <property type="match status" value="1"/>
</dbReference>
<keyword evidence="5 6" id="KW-0560">Oxidoreductase</keyword>
<dbReference type="Gene3D" id="1.20.140.10">
    <property type="entry name" value="Butyryl-CoA Dehydrogenase, subunit A, domain 3"/>
    <property type="match status" value="1"/>
</dbReference>
<dbReference type="Pfam" id="PF02770">
    <property type="entry name" value="Acyl-CoA_dh_M"/>
    <property type="match status" value="1"/>
</dbReference>
<proteinExistence type="inferred from homology"/>
<accession>A0A3N1CV80</accession>
<dbReference type="PANTHER" id="PTHR43292:SF4">
    <property type="entry name" value="ACYL-COA DEHYDROGENASE FADE34"/>
    <property type="match status" value="1"/>
</dbReference>
<dbReference type="Gene3D" id="2.40.110.10">
    <property type="entry name" value="Butyryl-CoA Dehydrogenase, subunit A, domain 2"/>
    <property type="match status" value="1"/>
</dbReference>
<protein>
    <submittedName>
        <fullName evidence="10">Alkylation response protein AidB-like acyl-CoA dehydrogenase</fullName>
    </submittedName>
</protein>
<organism evidence="10 11">
    <name type="scientific">Actinocorallia herbida</name>
    <dbReference type="NCBI Taxonomy" id="58109"/>
    <lineage>
        <taxon>Bacteria</taxon>
        <taxon>Bacillati</taxon>
        <taxon>Actinomycetota</taxon>
        <taxon>Actinomycetes</taxon>
        <taxon>Streptosporangiales</taxon>
        <taxon>Thermomonosporaceae</taxon>
        <taxon>Actinocorallia</taxon>
    </lineage>
</organism>
<comment type="cofactor">
    <cofactor evidence="1 6">
        <name>FAD</name>
        <dbReference type="ChEBI" id="CHEBI:57692"/>
    </cofactor>
</comment>
<keyword evidence="11" id="KW-1185">Reference proteome</keyword>
<dbReference type="Pfam" id="PF02771">
    <property type="entry name" value="Acyl-CoA_dh_N"/>
    <property type="match status" value="1"/>
</dbReference>
<dbReference type="InterPro" id="IPR006091">
    <property type="entry name" value="Acyl-CoA_Oxase/DH_mid-dom"/>
</dbReference>
<dbReference type="GO" id="GO:0005886">
    <property type="term" value="C:plasma membrane"/>
    <property type="evidence" value="ECO:0007669"/>
    <property type="project" value="TreeGrafter"/>
</dbReference>
<comment type="caution">
    <text evidence="10">The sequence shown here is derived from an EMBL/GenBank/DDBJ whole genome shotgun (WGS) entry which is preliminary data.</text>
</comment>
<evidence type="ECO:0000256" key="2">
    <source>
        <dbReference type="ARBA" id="ARBA00009347"/>
    </source>
</evidence>
<feature type="domain" description="Acyl-CoA dehydrogenase/oxidase C-terminal" evidence="7">
    <location>
        <begin position="228"/>
        <end position="381"/>
    </location>
</feature>
<evidence type="ECO:0000259" key="9">
    <source>
        <dbReference type="Pfam" id="PF02771"/>
    </source>
</evidence>
<name>A0A3N1CV80_9ACTN</name>
<dbReference type="OrthoDB" id="3778631at2"/>
<dbReference type="PANTHER" id="PTHR43292">
    <property type="entry name" value="ACYL-COA DEHYDROGENASE"/>
    <property type="match status" value="1"/>
</dbReference>
<keyword evidence="3 6" id="KW-0285">Flavoprotein</keyword>
<keyword evidence="4 6" id="KW-0274">FAD</keyword>